<evidence type="ECO:0000313" key="1">
    <source>
        <dbReference type="EMBL" id="MFD1455200.1"/>
    </source>
</evidence>
<gene>
    <name evidence="1" type="ORF">ACFQ44_05805</name>
</gene>
<evidence type="ECO:0000313" key="2">
    <source>
        <dbReference type="Proteomes" id="UP001597189"/>
    </source>
</evidence>
<keyword evidence="2" id="KW-1185">Reference proteome</keyword>
<proteinExistence type="predicted"/>
<dbReference type="RefSeq" id="WP_203644437.1">
    <property type="nucleotide sequence ID" value="NZ_BOLN01000004.1"/>
</dbReference>
<sequence>MIQFELPEEVMNQVYKKMLQSATQAYELASKREALPFWMKKSEAAEYANVSPNTLKKFIKDGLRVSIKGGIERISKKAIDDYYLDSEI</sequence>
<name>A0ABW4D376_9LACO</name>
<reference evidence="2" key="1">
    <citation type="journal article" date="2019" name="Int. J. Syst. Evol. Microbiol.">
        <title>The Global Catalogue of Microorganisms (GCM) 10K type strain sequencing project: providing services to taxonomists for standard genome sequencing and annotation.</title>
        <authorList>
            <consortium name="The Broad Institute Genomics Platform"/>
            <consortium name="The Broad Institute Genome Sequencing Center for Infectious Disease"/>
            <person name="Wu L."/>
            <person name="Ma J."/>
        </authorList>
    </citation>
    <scope>NUCLEOTIDE SEQUENCE [LARGE SCALE GENOMIC DNA]</scope>
    <source>
        <strain evidence="2">CCM 8979</strain>
    </source>
</reference>
<dbReference type="EMBL" id="JBHTOD010000004">
    <property type="protein sequence ID" value="MFD1455200.1"/>
    <property type="molecule type" value="Genomic_DNA"/>
</dbReference>
<accession>A0ABW4D376</accession>
<protein>
    <submittedName>
        <fullName evidence="1">Helix-turn-helix domain-containing protein</fullName>
    </submittedName>
</protein>
<dbReference type="Proteomes" id="UP001597189">
    <property type="component" value="Unassembled WGS sequence"/>
</dbReference>
<comment type="caution">
    <text evidence="1">The sequence shown here is derived from an EMBL/GenBank/DDBJ whole genome shotgun (WGS) entry which is preliminary data.</text>
</comment>
<organism evidence="1 2">
    <name type="scientific">Levilactobacillus lanxiensis</name>
    <dbReference type="NCBI Taxonomy" id="2799568"/>
    <lineage>
        <taxon>Bacteria</taxon>
        <taxon>Bacillati</taxon>
        <taxon>Bacillota</taxon>
        <taxon>Bacilli</taxon>
        <taxon>Lactobacillales</taxon>
        <taxon>Lactobacillaceae</taxon>
        <taxon>Levilactobacillus</taxon>
    </lineage>
</organism>